<organism evidence="1 2">
    <name type="scientific">Bacillus phage Eldridge</name>
    <dbReference type="NCBI Taxonomy" id="1776293"/>
    <lineage>
        <taxon>Viruses</taxon>
        <taxon>Duplodnaviria</taxon>
        <taxon>Heunggongvirae</taxon>
        <taxon>Uroviricota</taxon>
        <taxon>Caudoviricetes</taxon>
        <taxon>Herelleviridae</taxon>
        <taxon>Bastillevirinae</taxon>
        <taxon>Eldridgevirus</taxon>
        <taxon>Eldridgevirus eldridge</taxon>
    </lineage>
</organism>
<proteinExistence type="predicted"/>
<reference evidence="1 2" key="1">
    <citation type="journal article" date="2016" name="Genome Announc.">
        <title>Complete Genome Sequence of Bacillus megaterium Bacteriophage Eldridge.</title>
        <authorList>
            <person name="Reveille A.M."/>
            <person name="Eldridge K.A."/>
            <person name="Temple L.M."/>
        </authorList>
    </citation>
    <scope>NUCLEOTIDE SEQUENCE [LARGE SCALE GENOMIC DNA]</scope>
</reference>
<name>A0A0Y0AUH2_9CAUD</name>
<dbReference type="Proteomes" id="UP000204502">
    <property type="component" value="Segment"/>
</dbReference>
<protein>
    <submittedName>
        <fullName evidence="1">Uncharacterized protein</fullName>
    </submittedName>
</protein>
<dbReference type="EMBL" id="KU253712">
    <property type="protein sequence ID" value="AMB18796.1"/>
    <property type="molecule type" value="Genomic_DNA"/>
</dbReference>
<gene>
    <name evidence="1" type="ORF">Eldridge_0216</name>
</gene>
<accession>A0A0Y0AUH2</accession>
<dbReference type="KEGG" id="vg:28801875"/>
<dbReference type="RefSeq" id="YP_009274920.1">
    <property type="nucleotide sequence ID" value="NC_030920.1"/>
</dbReference>
<keyword evidence="2" id="KW-1185">Reference proteome</keyword>
<dbReference type="GeneID" id="28801875"/>
<sequence length="132" mass="14363">MYSNVIKMIAELDKAVGSLKGKPCTFATGCDVVMAIGNKTLFNIDDWGVYEDESTGNVTIYNEDSREVIKLNRGIESGTVVSTSFTVTTLARTAGVPVRWNLPQLKPSAKLVTKSRAIGLSELTEEEMKDGE</sequence>
<evidence type="ECO:0000313" key="1">
    <source>
        <dbReference type="EMBL" id="AMB18796.1"/>
    </source>
</evidence>
<dbReference type="OrthoDB" id="35819at10239"/>
<evidence type="ECO:0000313" key="2">
    <source>
        <dbReference type="Proteomes" id="UP000204502"/>
    </source>
</evidence>